<evidence type="ECO:0000256" key="2">
    <source>
        <dbReference type="ARBA" id="ARBA00022737"/>
    </source>
</evidence>
<dbReference type="SMART" id="SM00356">
    <property type="entry name" value="ZnF_C3H1"/>
    <property type="match status" value="2"/>
</dbReference>
<dbReference type="GO" id="GO:0003723">
    <property type="term" value="F:RNA binding"/>
    <property type="evidence" value="ECO:0007669"/>
    <property type="project" value="UniProtKB-UniRule"/>
</dbReference>
<evidence type="ECO:0000259" key="8">
    <source>
        <dbReference type="PROSITE" id="PS50103"/>
    </source>
</evidence>
<dbReference type="InterPro" id="IPR000504">
    <property type="entry name" value="RRM_dom"/>
</dbReference>
<comment type="caution">
    <text evidence="9">The sequence shown here is derived from an EMBL/GenBank/DDBJ whole genome shotgun (WGS) entry which is preliminary data.</text>
</comment>
<dbReference type="SMART" id="SM00361">
    <property type="entry name" value="RRM_1"/>
    <property type="match status" value="1"/>
</dbReference>
<feature type="domain" description="RRM" evidence="7">
    <location>
        <begin position="170"/>
        <end position="267"/>
    </location>
</feature>
<keyword evidence="5" id="KW-0694">RNA-binding</keyword>
<gene>
    <name evidence="9" type="ORF">DEBURN_LOCUS6137</name>
</gene>
<dbReference type="SUPFAM" id="SSF54928">
    <property type="entry name" value="RNA-binding domain, RBD"/>
    <property type="match status" value="1"/>
</dbReference>
<dbReference type="GO" id="GO:0008270">
    <property type="term" value="F:zinc ion binding"/>
    <property type="evidence" value="ECO:0007669"/>
    <property type="project" value="UniProtKB-KW"/>
</dbReference>
<evidence type="ECO:0000256" key="5">
    <source>
        <dbReference type="PROSITE-ProRule" id="PRU00176"/>
    </source>
</evidence>
<accession>A0A9N9FEU8</accession>
<proteinExistence type="predicted"/>
<dbReference type="InterPro" id="IPR003954">
    <property type="entry name" value="RRM_euk-type"/>
</dbReference>
<feature type="zinc finger region" description="C3H1-type" evidence="6">
    <location>
        <begin position="269"/>
        <end position="296"/>
    </location>
</feature>
<dbReference type="PROSITE" id="PS50102">
    <property type="entry name" value="RRM"/>
    <property type="match status" value="1"/>
</dbReference>
<dbReference type="InterPro" id="IPR009145">
    <property type="entry name" value="U2AF_small"/>
</dbReference>
<dbReference type="InterPro" id="IPR035979">
    <property type="entry name" value="RBD_domain_sf"/>
</dbReference>
<evidence type="ECO:0000256" key="3">
    <source>
        <dbReference type="ARBA" id="ARBA00022771"/>
    </source>
</evidence>
<organism evidence="9 10">
    <name type="scientific">Diversispora eburnea</name>
    <dbReference type="NCBI Taxonomy" id="1213867"/>
    <lineage>
        <taxon>Eukaryota</taxon>
        <taxon>Fungi</taxon>
        <taxon>Fungi incertae sedis</taxon>
        <taxon>Mucoromycota</taxon>
        <taxon>Glomeromycotina</taxon>
        <taxon>Glomeromycetes</taxon>
        <taxon>Diversisporales</taxon>
        <taxon>Diversisporaceae</taxon>
        <taxon>Diversispora</taxon>
    </lineage>
</organism>
<dbReference type="EMBL" id="CAJVPK010000605">
    <property type="protein sequence ID" value="CAG8530983.1"/>
    <property type="molecule type" value="Genomic_DNA"/>
</dbReference>
<keyword evidence="4 6" id="KW-0862">Zinc</keyword>
<dbReference type="PANTHER" id="PTHR12620">
    <property type="entry name" value="U2 SNRNP AUXILIARY FACTOR, SMALL SUBUNIT"/>
    <property type="match status" value="1"/>
</dbReference>
<keyword evidence="2" id="KW-0677">Repeat</keyword>
<dbReference type="InterPro" id="IPR012677">
    <property type="entry name" value="Nucleotide-bd_a/b_plait_sf"/>
</dbReference>
<protein>
    <submittedName>
        <fullName evidence="9">6845_t:CDS:1</fullName>
    </submittedName>
</protein>
<feature type="domain" description="C3H1-type" evidence="8">
    <location>
        <begin position="138"/>
        <end position="166"/>
    </location>
</feature>
<evidence type="ECO:0000256" key="1">
    <source>
        <dbReference type="ARBA" id="ARBA00022723"/>
    </source>
</evidence>
<dbReference type="GO" id="GO:0000398">
    <property type="term" value="P:mRNA splicing, via spliceosome"/>
    <property type="evidence" value="ECO:0007669"/>
    <property type="project" value="InterPro"/>
</dbReference>
<dbReference type="InterPro" id="IPR000571">
    <property type="entry name" value="Znf_CCCH"/>
</dbReference>
<feature type="domain" description="C3H1-type" evidence="8">
    <location>
        <begin position="269"/>
        <end position="296"/>
    </location>
</feature>
<evidence type="ECO:0000259" key="7">
    <source>
        <dbReference type="PROSITE" id="PS50102"/>
    </source>
</evidence>
<dbReference type="OrthoDB" id="423462at2759"/>
<dbReference type="GO" id="GO:0089701">
    <property type="term" value="C:U2AF complex"/>
    <property type="evidence" value="ECO:0007669"/>
    <property type="project" value="InterPro"/>
</dbReference>
<keyword evidence="3 6" id="KW-0863">Zinc-finger</keyword>
<keyword evidence="1 6" id="KW-0479">Metal-binding</keyword>
<evidence type="ECO:0000256" key="4">
    <source>
        <dbReference type="ARBA" id="ARBA00022833"/>
    </source>
</evidence>
<reference evidence="9" key="1">
    <citation type="submission" date="2021-06" db="EMBL/GenBank/DDBJ databases">
        <authorList>
            <person name="Kallberg Y."/>
            <person name="Tangrot J."/>
            <person name="Rosling A."/>
        </authorList>
    </citation>
    <scope>NUCLEOTIDE SEQUENCE</scope>
    <source>
        <strain evidence="9">AZ414A</strain>
    </source>
</reference>
<name>A0A9N9FEU8_9GLOM</name>
<dbReference type="AlphaFoldDB" id="A0A9N9FEU8"/>
<keyword evidence="10" id="KW-1185">Reference proteome</keyword>
<evidence type="ECO:0000256" key="6">
    <source>
        <dbReference type="PROSITE-ProRule" id="PRU00723"/>
    </source>
</evidence>
<dbReference type="Pfam" id="PF00642">
    <property type="entry name" value="zf-CCCH"/>
    <property type="match status" value="1"/>
</dbReference>
<dbReference type="PROSITE" id="PS50103">
    <property type="entry name" value="ZF_C3H1"/>
    <property type="match status" value="2"/>
</dbReference>
<sequence length="346" mass="40037">MSESNKEVIMETESAKIDELPSITSESSIKTHIETGVTRLPRKEWRKIKKKQRKKIARTEAAKLREQAQENKEGTLLQDALNCFMENWEKTVKNIKPPKPIKTNSIPVENSNNQLTLSNSSPPIIQEEISMKSDYGTEKDQINCPFYLKTGACRYDNLCGRHHPYPDKSVTILIKNMYEGMPIQLADEDNDDNLEFDEVEAERHYSEFFQDVHSELLQYGTIIQFKMHLRGNVYVQYSKEEEAEQAMNSMKSRWYAGKQLVCEYCPVTRWKPAICGYYERNKCPKGIQCNFLHVYRNPGNLYVEADKDFEYLPKKPSKSDSNTTNSSFTESITSKIAYVPVSPEHV</sequence>
<dbReference type="Proteomes" id="UP000789706">
    <property type="component" value="Unassembled WGS sequence"/>
</dbReference>
<dbReference type="PRINTS" id="PR01848">
    <property type="entry name" value="U2AUXFACTOR"/>
</dbReference>
<feature type="zinc finger region" description="C3H1-type" evidence="6">
    <location>
        <begin position="138"/>
        <end position="166"/>
    </location>
</feature>
<evidence type="ECO:0000313" key="10">
    <source>
        <dbReference type="Proteomes" id="UP000789706"/>
    </source>
</evidence>
<evidence type="ECO:0000313" key="9">
    <source>
        <dbReference type="EMBL" id="CAG8530983.1"/>
    </source>
</evidence>
<dbReference type="Gene3D" id="3.30.70.330">
    <property type="match status" value="1"/>
</dbReference>